<proteinExistence type="inferred from homology"/>
<dbReference type="InterPro" id="IPR036962">
    <property type="entry name" value="Glyco_hydro_3_N_sf"/>
</dbReference>
<dbReference type="Proteomes" id="UP000001681">
    <property type="component" value="Chromosome"/>
</dbReference>
<dbReference type="HOGENOM" id="CLU_008392_0_2_9"/>
<dbReference type="KEGG" id="esi:Exig_1197"/>
<accession>B1YER8</accession>
<gene>
    <name evidence="6" type="ordered locus">Exig_1197</name>
</gene>
<dbReference type="eggNOG" id="COG1472">
    <property type="taxonomic scope" value="Bacteria"/>
</dbReference>
<dbReference type="EC" id="3.2.1.52" evidence="6"/>
<dbReference type="STRING" id="262543.Exig_1197"/>
<reference evidence="7" key="3">
    <citation type="submission" date="2008-04" db="EMBL/GenBank/DDBJ databases">
        <title>Complete sequence of chromosome of Exiguobacterium sibiricum 255-15.</title>
        <authorList>
            <consortium name="US DOE Joint Genome Institute"/>
            <person name="Copeland A."/>
            <person name="Lucas S."/>
            <person name="Lapidus A."/>
            <person name="Glavina del Rio T."/>
            <person name="Dalin E."/>
            <person name="Tice H."/>
            <person name="Bruce D."/>
            <person name="Goodwin L."/>
            <person name="Pitluck S."/>
            <person name="Kiss H."/>
            <person name="Chertkov O."/>
            <person name="Monk C."/>
            <person name="Brettin T."/>
            <person name="Detter J.C."/>
            <person name="Han C."/>
            <person name="Kuske C.R."/>
            <person name="Schmutz J."/>
            <person name="Larimer F."/>
            <person name="Land M."/>
            <person name="Hauser L."/>
            <person name="Kyrpides N."/>
            <person name="Mikhailova N."/>
            <person name="Vishnivetskaya T."/>
            <person name="Rodrigues D.F."/>
            <person name="Gilichinsky D."/>
            <person name="Tiedje J."/>
            <person name="Richardson P."/>
        </authorList>
    </citation>
    <scope>NUCLEOTIDE SEQUENCE [LARGE SCALE GENOMIC DNA]</scope>
    <source>
        <strain evidence="7">DSM 17290 / CIP 109462 / JCM 13490 / 255-15</strain>
    </source>
</reference>
<evidence type="ECO:0000256" key="4">
    <source>
        <dbReference type="SAM" id="MobiDB-lite"/>
    </source>
</evidence>
<evidence type="ECO:0000256" key="2">
    <source>
        <dbReference type="ARBA" id="ARBA00022801"/>
    </source>
</evidence>
<dbReference type="Gene3D" id="3.20.20.300">
    <property type="entry name" value="Glycoside hydrolase, family 3, N-terminal domain"/>
    <property type="match status" value="1"/>
</dbReference>
<feature type="region of interest" description="Disordered" evidence="4">
    <location>
        <begin position="20"/>
        <end position="59"/>
    </location>
</feature>
<dbReference type="OrthoDB" id="9805821at2"/>
<name>B1YER8_EXIS2</name>
<evidence type="ECO:0000259" key="5">
    <source>
        <dbReference type="Pfam" id="PF00933"/>
    </source>
</evidence>
<feature type="domain" description="Glycoside hydrolase family 3 N-terminal" evidence="5">
    <location>
        <begin position="63"/>
        <end position="381"/>
    </location>
</feature>
<feature type="compositionally biased region" description="Basic and acidic residues" evidence="4">
    <location>
        <begin position="44"/>
        <end position="54"/>
    </location>
</feature>
<keyword evidence="2 6" id="KW-0378">Hydrolase</keyword>
<evidence type="ECO:0000313" key="6">
    <source>
        <dbReference type="EMBL" id="ACB60676.1"/>
    </source>
</evidence>
<reference evidence="6 7" key="2">
    <citation type="journal article" date="2008" name="BMC Genomics">
        <title>Architecture of thermal adaptation in an Exiguobacterium sibiricum strain isolated from 3 million year old permafrost: a genome and transcriptome approach.</title>
        <authorList>
            <person name="Rodrigues D.F."/>
            <person name="Ivanova N."/>
            <person name="He Z."/>
            <person name="Huebner M."/>
            <person name="Zhou J."/>
            <person name="Tiedje J.M."/>
        </authorList>
    </citation>
    <scope>NUCLEOTIDE SEQUENCE [LARGE SCALE GENOMIC DNA]</scope>
    <source>
        <strain evidence="7">DSM 17290 / CIP 109462 / JCM 13490 / 255-15</strain>
    </source>
</reference>
<keyword evidence="3 6" id="KW-0326">Glycosidase</keyword>
<dbReference type="GO" id="GO:0009254">
    <property type="term" value="P:peptidoglycan turnover"/>
    <property type="evidence" value="ECO:0007669"/>
    <property type="project" value="TreeGrafter"/>
</dbReference>
<comment type="similarity">
    <text evidence="1">Belongs to the glycosyl hydrolase 3 family.</text>
</comment>
<dbReference type="EMBL" id="CP001022">
    <property type="protein sequence ID" value="ACB60676.1"/>
    <property type="molecule type" value="Genomic_DNA"/>
</dbReference>
<dbReference type="InterPro" id="IPR050226">
    <property type="entry name" value="NagZ_Beta-hexosaminidase"/>
</dbReference>
<reference evidence="6 7" key="1">
    <citation type="journal article" date="2006" name="Extremophiles">
        <title>Characterization of Exiguobacterium isolates from the Siberian permafrost. Description of Exiguobacterium sibiricum sp. nov.</title>
        <authorList>
            <person name="Rodrigues D.F."/>
            <person name="Goris J."/>
            <person name="Vishnivetskaya T."/>
            <person name="Gilichinsky D."/>
            <person name="Thomashow M.F."/>
            <person name="Tiedje J.M."/>
        </authorList>
    </citation>
    <scope>NUCLEOTIDE SEQUENCE [LARGE SCALE GENOMIC DNA]</scope>
    <source>
        <strain evidence="7">DSM 17290 / CIP 109462 / JCM 13490 / 255-15</strain>
    </source>
</reference>
<dbReference type="SUPFAM" id="SSF51445">
    <property type="entry name" value="(Trans)glycosidases"/>
    <property type="match status" value="1"/>
</dbReference>
<dbReference type="AlphaFoldDB" id="B1YER8"/>
<protein>
    <submittedName>
        <fullName evidence="6">Beta-N-acetylhexosaminidase</fullName>
        <ecNumber evidence="6">3.2.1.52</ecNumber>
    </submittedName>
</protein>
<dbReference type="PANTHER" id="PTHR30480:SF16">
    <property type="entry name" value="GLYCOSIDE HYDROLASE FAMILY 3 DOMAIN PROTEIN"/>
    <property type="match status" value="1"/>
</dbReference>
<dbReference type="NCBIfam" id="NF003740">
    <property type="entry name" value="PRK05337.1"/>
    <property type="match status" value="1"/>
</dbReference>
<dbReference type="PANTHER" id="PTHR30480">
    <property type="entry name" value="BETA-HEXOSAMINIDASE-RELATED"/>
    <property type="match status" value="1"/>
</dbReference>
<keyword evidence="7" id="KW-1185">Reference proteome</keyword>
<dbReference type="GO" id="GO:0005975">
    <property type="term" value="P:carbohydrate metabolic process"/>
    <property type="evidence" value="ECO:0007669"/>
    <property type="project" value="InterPro"/>
</dbReference>
<dbReference type="CAZy" id="GH3">
    <property type="family name" value="Glycoside Hydrolase Family 3"/>
</dbReference>
<evidence type="ECO:0000313" key="7">
    <source>
        <dbReference type="Proteomes" id="UP000001681"/>
    </source>
</evidence>
<dbReference type="PROSITE" id="PS51257">
    <property type="entry name" value="PROKAR_LIPOPROTEIN"/>
    <property type="match status" value="1"/>
</dbReference>
<dbReference type="GO" id="GO:0004563">
    <property type="term" value="F:beta-N-acetylhexosaminidase activity"/>
    <property type="evidence" value="ECO:0007669"/>
    <property type="project" value="UniProtKB-EC"/>
</dbReference>
<dbReference type="InterPro" id="IPR001764">
    <property type="entry name" value="Glyco_hydro_3_N"/>
</dbReference>
<evidence type="ECO:0000256" key="1">
    <source>
        <dbReference type="ARBA" id="ARBA00005336"/>
    </source>
</evidence>
<evidence type="ECO:0000256" key="3">
    <source>
        <dbReference type="ARBA" id="ARBA00023295"/>
    </source>
</evidence>
<sequence>MKRMVPVLLASVLLAGCADEPAQPVEPQPKPAKKTKPPQPDRPSAAERAEKQLKETVSNMSTAEKVDQLLYIGVTGTALTQADRTLLQDHALGGVLLLGGNITSTDQLKTFTAAIAEAQPADAKAFLGFDEEGGRVSRVPDAQLKLSPSLSFGQKNDPALMKEVGQTLGSISRFYGFNMDFAPVLDVNSNPANPIIGDRALSADPQQVARLGVPLMQGMKKEDIVPVVKHFPGHGDTTVDSHVGLPRVDATKAELEQTELVPFKRAIEEGTEMVMVAHILFPALDKNRPSSLSKPVMTGVLRDELKFDGVIITDDLVMGAITEQYGLAQAASLALENGADMAMFSAPGAYTSVHKEIMARIKQDKLSRADLDQKVIRVLRLKQTYDLSQTKRVDEYQRLIEQVKAVEADMRH</sequence>
<organism evidence="6 7">
    <name type="scientific">Exiguobacterium sibiricum (strain DSM 17290 / CCUG 55495 / CIP 109462 / JCM 13490 / 255-15)</name>
    <dbReference type="NCBI Taxonomy" id="262543"/>
    <lineage>
        <taxon>Bacteria</taxon>
        <taxon>Bacillati</taxon>
        <taxon>Bacillota</taxon>
        <taxon>Bacilli</taxon>
        <taxon>Bacillales</taxon>
        <taxon>Bacillales Family XII. Incertae Sedis</taxon>
        <taxon>Exiguobacterium</taxon>
    </lineage>
</organism>
<dbReference type="Pfam" id="PF00933">
    <property type="entry name" value="Glyco_hydro_3"/>
    <property type="match status" value="1"/>
</dbReference>
<dbReference type="InterPro" id="IPR017853">
    <property type="entry name" value="GH"/>
</dbReference>